<sequence length="289" mass="32079">MSLQLQVSPHVAVLGSLFLSFVFVASLHIWKLAGYKDLNRDEAGTIQRRFLSAILSCLCSVMLIRALSSTVPEGMPGLSLAELLGLRCAFVTTASVNCVLLTASLFLGPLVQHWFTVSQGESKFLFSVEAGFWVLTRNLILAPITEELVFRACLVRLWVSASFPLRTIIFCSPFCFALAHTHHFIEHVRRTKSKKTALLQVLFQVFYTSLFGIYSNFLLIRTGSLIAVILAHTFCNHQGFPDITFLISSTEWLHEHRKWLGGVYVCGILAFACLAGPLTAGFPSTFVSK</sequence>
<evidence type="ECO:0000256" key="3">
    <source>
        <dbReference type="ARBA" id="ARBA00022670"/>
    </source>
</evidence>
<evidence type="ECO:0000256" key="2">
    <source>
        <dbReference type="ARBA" id="ARBA00006897"/>
    </source>
</evidence>
<dbReference type="EMBL" id="CAXAMM010001148">
    <property type="protein sequence ID" value="CAK8990749.1"/>
    <property type="molecule type" value="Genomic_DNA"/>
</dbReference>
<keyword evidence="4 11" id="KW-0812">Transmembrane</keyword>
<comment type="catalytic activity">
    <reaction evidence="9">
        <text>Hydrolyzes the peptide bond -P2-(S-farnesyl or geranylgeranyl)C-P1'-P2'-P3'-COOH where P1' and P2' are amino acids with aliphatic sidechains and P3' is any C-terminal residue.</text>
        <dbReference type="EC" id="3.4.26.1"/>
    </reaction>
</comment>
<evidence type="ECO:0000256" key="5">
    <source>
        <dbReference type="ARBA" id="ARBA00022801"/>
    </source>
</evidence>
<evidence type="ECO:0000313" key="14">
    <source>
        <dbReference type="EMBL" id="CAK8990793.1"/>
    </source>
</evidence>
<accession>A0ABP0HKN6</accession>
<evidence type="ECO:0000313" key="15">
    <source>
        <dbReference type="Proteomes" id="UP001642464"/>
    </source>
</evidence>
<evidence type="ECO:0000256" key="9">
    <source>
        <dbReference type="ARBA" id="ARBA00047280"/>
    </source>
</evidence>
<evidence type="ECO:0000256" key="7">
    <source>
        <dbReference type="ARBA" id="ARBA00022989"/>
    </source>
</evidence>
<proteinExistence type="inferred from homology"/>
<dbReference type="PANTHER" id="PTHR13046">
    <property type="entry name" value="PROTEASE U48 CAAX PRENYL PROTEASE RCE1"/>
    <property type="match status" value="1"/>
</dbReference>
<keyword evidence="5" id="KW-0378">Hydrolase</keyword>
<keyword evidence="7 11" id="KW-1133">Transmembrane helix</keyword>
<evidence type="ECO:0000256" key="11">
    <source>
        <dbReference type="SAM" id="Phobius"/>
    </source>
</evidence>
<dbReference type="Proteomes" id="UP001642464">
    <property type="component" value="Unassembled WGS sequence"/>
</dbReference>
<dbReference type="EC" id="3.4.26.1" evidence="10"/>
<gene>
    <name evidence="13" type="ORF">SCF082_LOCUS2365</name>
    <name evidence="14" type="ORF">SCF082_LOCUS2386</name>
</gene>
<keyword evidence="15" id="KW-1185">Reference proteome</keyword>
<keyword evidence="3 14" id="KW-0645">Protease</keyword>
<feature type="transmembrane region" description="Helical" evidence="11">
    <location>
        <begin position="225"/>
        <end position="247"/>
    </location>
</feature>
<dbReference type="Pfam" id="PF02517">
    <property type="entry name" value="Rce1-like"/>
    <property type="match status" value="1"/>
</dbReference>
<comment type="similarity">
    <text evidence="2">Belongs to the peptidase U48 family.</text>
</comment>
<feature type="transmembrane region" description="Helical" evidence="11">
    <location>
        <begin position="50"/>
        <end position="69"/>
    </location>
</feature>
<evidence type="ECO:0000256" key="10">
    <source>
        <dbReference type="ARBA" id="ARBA00049729"/>
    </source>
</evidence>
<evidence type="ECO:0000259" key="12">
    <source>
        <dbReference type="Pfam" id="PF02517"/>
    </source>
</evidence>
<comment type="subcellular location">
    <subcellularLocation>
        <location evidence="1">Endoplasmic reticulum membrane</location>
        <topology evidence="1">Multi-pass membrane protein</topology>
    </subcellularLocation>
</comment>
<evidence type="ECO:0000256" key="6">
    <source>
        <dbReference type="ARBA" id="ARBA00022824"/>
    </source>
</evidence>
<feature type="transmembrane region" description="Helical" evidence="11">
    <location>
        <begin position="165"/>
        <end position="185"/>
    </location>
</feature>
<feature type="transmembrane region" description="Helical" evidence="11">
    <location>
        <begin position="89"/>
        <end position="112"/>
    </location>
</feature>
<evidence type="ECO:0000313" key="13">
    <source>
        <dbReference type="EMBL" id="CAK8990749.1"/>
    </source>
</evidence>
<feature type="transmembrane region" description="Helical" evidence="11">
    <location>
        <begin position="12"/>
        <end position="30"/>
    </location>
</feature>
<dbReference type="GO" id="GO:0006508">
    <property type="term" value="P:proteolysis"/>
    <property type="evidence" value="ECO:0007669"/>
    <property type="project" value="UniProtKB-KW"/>
</dbReference>
<feature type="domain" description="CAAX prenyl protease 2/Lysostaphin resistance protein A-like" evidence="12">
    <location>
        <begin position="132"/>
        <end position="236"/>
    </location>
</feature>
<keyword evidence="8 11" id="KW-0472">Membrane</keyword>
<keyword evidence="6" id="KW-0256">Endoplasmic reticulum</keyword>
<protein>
    <recommendedName>
        <fullName evidence="10">intramembrane prenyl-peptidase Rce1</fullName>
        <ecNumber evidence="10">3.4.26.1</ecNumber>
    </recommendedName>
</protein>
<feature type="transmembrane region" description="Helical" evidence="11">
    <location>
        <begin position="124"/>
        <end position="145"/>
    </location>
</feature>
<evidence type="ECO:0000256" key="8">
    <source>
        <dbReference type="ARBA" id="ARBA00023136"/>
    </source>
</evidence>
<dbReference type="GO" id="GO:0008233">
    <property type="term" value="F:peptidase activity"/>
    <property type="evidence" value="ECO:0007669"/>
    <property type="project" value="UniProtKB-KW"/>
</dbReference>
<dbReference type="InterPro" id="IPR039731">
    <property type="entry name" value="Rce1"/>
</dbReference>
<comment type="caution">
    <text evidence="14">The sequence shown here is derived from an EMBL/GenBank/DDBJ whole genome shotgun (WGS) entry which is preliminary data.</text>
</comment>
<feature type="transmembrane region" description="Helical" evidence="11">
    <location>
        <begin position="259"/>
        <end position="280"/>
    </location>
</feature>
<organism evidence="14 15">
    <name type="scientific">Durusdinium trenchii</name>
    <dbReference type="NCBI Taxonomy" id="1381693"/>
    <lineage>
        <taxon>Eukaryota</taxon>
        <taxon>Sar</taxon>
        <taxon>Alveolata</taxon>
        <taxon>Dinophyceae</taxon>
        <taxon>Suessiales</taxon>
        <taxon>Symbiodiniaceae</taxon>
        <taxon>Durusdinium</taxon>
    </lineage>
</organism>
<dbReference type="InterPro" id="IPR003675">
    <property type="entry name" value="Rce1/LyrA-like_dom"/>
</dbReference>
<dbReference type="EMBL" id="CAXAMM010001159">
    <property type="protein sequence ID" value="CAK8990793.1"/>
    <property type="molecule type" value="Genomic_DNA"/>
</dbReference>
<feature type="transmembrane region" description="Helical" evidence="11">
    <location>
        <begin position="197"/>
        <end position="219"/>
    </location>
</feature>
<name>A0ABP0HKN6_9DINO</name>
<reference evidence="14 15" key="1">
    <citation type="submission" date="2024-02" db="EMBL/GenBank/DDBJ databases">
        <authorList>
            <person name="Chen Y."/>
            <person name="Shah S."/>
            <person name="Dougan E. K."/>
            <person name="Thang M."/>
            <person name="Chan C."/>
        </authorList>
    </citation>
    <scope>NUCLEOTIDE SEQUENCE [LARGE SCALE GENOMIC DNA]</scope>
</reference>
<evidence type="ECO:0000256" key="1">
    <source>
        <dbReference type="ARBA" id="ARBA00004477"/>
    </source>
</evidence>
<dbReference type="PANTHER" id="PTHR13046:SF0">
    <property type="entry name" value="CAAX PRENYL PROTEASE 2"/>
    <property type="match status" value="1"/>
</dbReference>
<evidence type="ECO:0000256" key="4">
    <source>
        <dbReference type="ARBA" id="ARBA00022692"/>
    </source>
</evidence>